<organism evidence="1">
    <name type="scientific">viral metagenome</name>
    <dbReference type="NCBI Taxonomy" id="1070528"/>
    <lineage>
        <taxon>unclassified sequences</taxon>
        <taxon>metagenomes</taxon>
        <taxon>organismal metagenomes</taxon>
    </lineage>
</organism>
<protein>
    <submittedName>
        <fullName evidence="1">Uncharacterized protein</fullName>
    </submittedName>
</protein>
<evidence type="ECO:0000313" key="1">
    <source>
        <dbReference type="EMBL" id="QHU02817.1"/>
    </source>
</evidence>
<name>A0A6C0JE93_9ZZZZ</name>
<accession>A0A6C0JE93</accession>
<sequence>MSTNTVVSSTTDSVKLVTVAASQDASATISAAVDNANALSIENAIIRTLVKDTDFTDETFTATEFNEFTEHTVVNQDIFASQVHAIHSVYDNANALNVSQDVSLGQQAMNAIVIDSTSNTLAPGSLAIKIEADISNDTYPLKNDDNVENHTITLSGNNVGVIKTALSSSHTISAELGLLSLSEDPSNNVNIIVSDASFSGFLEFSIKENSDVTVDNENYGDYAFKINTSESKKFSYTVGDANVDGLYDLSDGAGIAPSGSLNGLTAALANGTGKYSELALPADLSAIEAFETGLNVTLPGSIVGDANVATLFDVNDSTLLRNVEFMKALQQNNKNNTSGPDSTSMSVKVTNGTSGLSNGDIVDSESLYSAQTLSDNTGNTQFVISLAKEQNEMLTDGTVTGQVDLNKTAAADRLPYGGDVAGLLSNTRVLYNGETPDISLGVVDLETCNTKTVKYEIKSVLPKPIVSDFADALLNNGTASITDASAIVFKKIADNTIANTAVDVSFVDLSGLLSAEDNVLLLSIQNQNRFASRTRKVFDKDDVSMSSQDFSIEVTGTHVDMNDVSGIFTDVRLYLEPKSLMDLSENGLDISGAAHTISNSSEGADNTTPIVLGVVMDSKFDIDGVFGTIVAGSGASSMLIDVSSMSSNHTGPLGTKVDMTIGDTTKVIYDDELTKSVAVDVSLVQLSSDAATHAGKEVRKMESTRTVDIEVDLELGVYKNLKLKMLGVTETDIYYELWDTSDPNGIVYQLPDSKLFQLNDVYKTKNRTISGTNTVTLALNANMMKSLNVQLQGSTDSGSSWEVTEDVYSADAFYGKTTTITGFNDSDNSNIPDSVFTVELDSNVVLDKESYYIDLDYSRGNQTFTITGKTLTGAEISEHVDQVQELLVNSQGLFGLFDSDIGTSTNSSDFGGVLSTVLQNGDTGSSLRIKRGGDVDVSDVMILETSDSFRADFMLLISRANIMVVKKTLDGYFDEPYALHGHYPLFSTQALSDSASSNNSSTTIKLDNVVHYKPNAPTDFTANDGSFTGPFFVSDNQGSDSATVHGGYYPSFSTEAASTEAVADAYGTVRAEIVINKTITLDTSSVEVTMEGVSVGEVAGKPFAVAGWYPLYMEEQRDREPHTFNGVQYWLDNSGADGTDFFTGNFTGDKHHVYRNTAGEHWWPVVNGGSLVADGSSVDVVVANTYWNVQTQAEDILSDIDTSTNFIGDNENALTFRGEEKLYFDESLAAVDSSEKLAHRIILDGPDHFKAEVSYIAAGVSTDDVLLKNTSEFGFHYPVYNSNADVSELSGNDYKSVDFVRLYWNGAVDAVELDKDIITTIESLKIGSMPNNERRYFGTYEQLVGINIDGTYPLFQTEADANNYSDNADVEISFNVLDSFEYSYVMPGKFATTYSMSGETVVLDSEKNDVRKYGDYVPSVGGLDVQPFAYGGHYPLFSSSDDVKSYYGAEVSVTQNNGILPAVSGVVPSVFYKADDKVDNYTGPISVNGYYPLYDKSVTLSETIPVNGDEFATKGELVYESAITQSTKVTFVEKFNAKSQTFSKPVFKPELVNGLPVSSIGTKMFEGTYPDTSPFAVGGYYPVYKTLPLQGSGSYEVTYNGNTKYMPTEVPTLNNEYGDDVNYALQYTTSRQNDMWPLYTSATDASGANKTTTQELTTYTYELTAVEIGSFKVDVSDTNFTDISTIDIDTLAGGPIDILGYYPLYTTQSDAESVSTMRTKKSTTHKFFDKTFYMPTYQKWETSPRKLGNNGNSVFTNGVRTVSITRSLHYPAVPVAQVTHYHKTSANMGVDVNGPFTYGGYFPLFTDASDNRQPVVINNETFYHAHLAAGATTTYADAYVFNKKWPVLGTLLDAKFVTEQEQIDISGLTFEVLNDTLTFFRPNEGQYFLAEKSDQKVFEANGDAIKFENGVELTFQNVQSYNTKGSTFLAQDKISVLHSTTSESPTMEAINRLTYSSAVAQDVITSGYRGVIANEKFNINRTQTTYKVTMSLSDASNSTVDSVDVNMSYNTATSVILSNVTNGTFDVAFGNAGAPNDTGIKLTPKFSLIGANDLVTEGNLVITPAQYAVTETVVDGGNISYQLEGRSTDLQIQINRMDVMVTRLINYNPTSFDRFIYHAHSRTGNDLSQETDASLNALGYNAMHLLVDRINTGSQPTFGTGVGVPSIDVTYNGVDLNYAMPNTGGTQDISYGTVTTLVFKRVGGTLALGENNVVTVSKPNMEYAIRELTSDVSVNGVYEGVDISSSTFIVSDNNVTLRAGVETTLGVRSLYDYHTAPDANVYKLDMTNHPNKAIVTIDYTGDISDSDVYSGPLNVNGETVKTFVQNQSVISTLTGLGNLQISGAGVGDVNFRLPHAFMNTGDYSLALEVFNGVKTSLYGAHYDVDGSAPVVVVRKYTGEARKPFDDFSIDAGLTRSVDFKVTSVKERRISLKAPDSLGQTPYQFSSILASTALDISAGAVSDWSDVALNDVDNSSNVMNGDKLEYVLVPLSLPGVGNILEVLSPDETTLSKTLIIHQPDITRVISKDGAPVFRLRNNGRIDTPQLTSHAVNLVASQQNKSTTILGEMLSYNVLHGSNL</sequence>
<proteinExistence type="predicted"/>
<reference evidence="1" key="1">
    <citation type="journal article" date="2020" name="Nature">
        <title>Giant virus diversity and host interactions through global metagenomics.</title>
        <authorList>
            <person name="Schulz F."/>
            <person name="Roux S."/>
            <person name="Paez-Espino D."/>
            <person name="Jungbluth S."/>
            <person name="Walsh D.A."/>
            <person name="Denef V.J."/>
            <person name="McMahon K.D."/>
            <person name="Konstantinidis K.T."/>
            <person name="Eloe-Fadrosh E.A."/>
            <person name="Kyrpides N.C."/>
            <person name="Woyke T."/>
        </authorList>
    </citation>
    <scope>NUCLEOTIDE SEQUENCE</scope>
    <source>
        <strain evidence="1">GVMAG-M-3300025880-76</strain>
    </source>
</reference>
<dbReference type="EMBL" id="MN740364">
    <property type="protein sequence ID" value="QHU02817.1"/>
    <property type="molecule type" value="Genomic_DNA"/>
</dbReference>